<evidence type="ECO:0000256" key="5">
    <source>
        <dbReference type="ARBA" id="ARBA00015486"/>
    </source>
</evidence>
<dbReference type="AlphaFoldDB" id="A0A1Y5Y902"/>
<dbReference type="UniPathway" id="UPA00061">
    <property type="reaction ID" value="UER00516"/>
</dbReference>
<evidence type="ECO:0000256" key="1">
    <source>
        <dbReference type="ARBA" id="ARBA00002197"/>
    </source>
</evidence>
<dbReference type="HAMAP" id="MF_00230">
    <property type="entry name" value="CobT"/>
    <property type="match status" value="1"/>
</dbReference>
<sequence length="346" mass="35887">MFLPVCPPDESVKQAALDRWDRLVKSPGALGDLEDVGTWIAACQGVCPPRPLTRPRVVVFAGDHGVATRGISVYPAEATAQALIMFVTGGGAVNVLAAANGAALRIVDMAVAAETPVPDEVKRFKVRHGSGAVDQEDALTDNEVRLAVEAGRAIADQEVDAGTDVLIAGDLGIGNSTVAAILVAALTGAEPTAVVGRGSGIDNETWIRKVAVVRDALCRAHAVRANPLALLRTSASADIAAMAAFLAQAAVRRTPVLLDGAITTAAALVAERLAPGARQWWLASHRSTEPSHQLALAQLGLKPLVDLKMRHGEGSGALIALPLVAMATRMLAEMTTFKEAGITSHV</sequence>
<proteinExistence type="inferred from homology"/>
<dbReference type="Proteomes" id="UP000192674">
    <property type="component" value="Unassembled WGS sequence"/>
</dbReference>
<comment type="catalytic activity">
    <reaction evidence="10 11">
        <text>5,6-dimethylbenzimidazole + nicotinate beta-D-ribonucleotide = alpha-ribazole 5'-phosphate + nicotinate + H(+)</text>
        <dbReference type="Rhea" id="RHEA:11196"/>
        <dbReference type="ChEBI" id="CHEBI:15378"/>
        <dbReference type="ChEBI" id="CHEBI:15890"/>
        <dbReference type="ChEBI" id="CHEBI:32544"/>
        <dbReference type="ChEBI" id="CHEBI:57502"/>
        <dbReference type="ChEBI" id="CHEBI:57918"/>
        <dbReference type="EC" id="2.4.2.21"/>
    </reaction>
</comment>
<name>A0A1Y5Y902_KIBAR</name>
<evidence type="ECO:0000256" key="11">
    <source>
        <dbReference type="HAMAP-Rule" id="MF_00230"/>
    </source>
</evidence>
<dbReference type="NCBIfam" id="TIGR03160">
    <property type="entry name" value="cobT_DBIPRT"/>
    <property type="match status" value="1"/>
</dbReference>
<evidence type="ECO:0000256" key="9">
    <source>
        <dbReference type="ARBA" id="ARBA00030686"/>
    </source>
</evidence>
<dbReference type="GO" id="GO:0009236">
    <property type="term" value="P:cobalamin biosynthetic process"/>
    <property type="evidence" value="ECO:0007669"/>
    <property type="project" value="UniProtKB-UniRule"/>
</dbReference>
<dbReference type="CDD" id="cd02439">
    <property type="entry name" value="DMB-PRT_CobT"/>
    <property type="match status" value="1"/>
</dbReference>
<dbReference type="EMBL" id="FWXV01000014">
    <property type="protein sequence ID" value="SMD26340.1"/>
    <property type="molecule type" value="Genomic_DNA"/>
</dbReference>
<accession>A0A1Y5Y902</accession>
<comment type="similarity">
    <text evidence="3 11">Belongs to the CobT family.</text>
</comment>
<dbReference type="NCBIfam" id="NF000996">
    <property type="entry name" value="PRK00105.1"/>
    <property type="match status" value="1"/>
</dbReference>
<reference evidence="12 13" key="1">
    <citation type="submission" date="2017-04" db="EMBL/GenBank/DDBJ databases">
        <authorList>
            <person name="Afonso C.L."/>
            <person name="Miller P.J."/>
            <person name="Scott M.A."/>
            <person name="Spackman E."/>
            <person name="Goraichik I."/>
            <person name="Dimitrov K.M."/>
            <person name="Suarez D.L."/>
            <person name="Swayne D.E."/>
        </authorList>
    </citation>
    <scope>NUCLEOTIDE SEQUENCE [LARGE SCALE GENOMIC DNA]</scope>
    <source>
        <strain evidence="12 13">DSM 43828</strain>
    </source>
</reference>
<dbReference type="OrthoDB" id="9781491at2"/>
<evidence type="ECO:0000313" key="12">
    <source>
        <dbReference type="EMBL" id="SMD26340.1"/>
    </source>
</evidence>
<feature type="active site" description="Proton acceptor" evidence="11">
    <location>
        <position position="313"/>
    </location>
</feature>
<gene>
    <name evidence="11" type="primary">cobT</name>
    <name evidence="12" type="ORF">SAMN05661093_09923</name>
</gene>
<dbReference type="Gene3D" id="1.10.1610.10">
    <property type="match status" value="1"/>
</dbReference>
<evidence type="ECO:0000256" key="3">
    <source>
        <dbReference type="ARBA" id="ARBA00007110"/>
    </source>
</evidence>
<dbReference type="Pfam" id="PF02277">
    <property type="entry name" value="DBI_PRT"/>
    <property type="match status" value="1"/>
</dbReference>
<keyword evidence="7 11" id="KW-0328">Glycosyltransferase</keyword>
<comment type="function">
    <text evidence="1 11">Catalyzes the synthesis of alpha-ribazole-5'-phosphate from nicotinate mononucleotide (NAMN) and 5,6-dimethylbenzimidazole (DMB).</text>
</comment>
<organism evidence="12 13">
    <name type="scientific">Kibdelosporangium aridum</name>
    <dbReference type="NCBI Taxonomy" id="2030"/>
    <lineage>
        <taxon>Bacteria</taxon>
        <taxon>Bacillati</taxon>
        <taxon>Actinomycetota</taxon>
        <taxon>Actinomycetes</taxon>
        <taxon>Pseudonocardiales</taxon>
        <taxon>Pseudonocardiaceae</taxon>
        <taxon>Kibdelosporangium</taxon>
    </lineage>
</organism>
<keyword evidence="6 11" id="KW-0169">Cobalamin biosynthesis</keyword>
<evidence type="ECO:0000256" key="8">
    <source>
        <dbReference type="ARBA" id="ARBA00022679"/>
    </source>
</evidence>
<dbReference type="SUPFAM" id="SSF52733">
    <property type="entry name" value="Nicotinate mononucleotide:5,6-dimethylbenzimidazole phosphoribosyltransferase (CobT)"/>
    <property type="match status" value="1"/>
</dbReference>
<dbReference type="InterPro" id="IPR003200">
    <property type="entry name" value="Nict_dMeBzImd_PRibTrfase"/>
</dbReference>
<dbReference type="GO" id="GO:0008939">
    <property type="term" value="F:nicotinate-nucleotide-dimethylbenzimidazole phosphoribosyltransferase activity"/>
    <property type="evidence" value="ECO:0007669"/>
    <property type="project" value="UniProtKB-UniRule"/>
</dbReference>
<evidence type="ECO:0000256" key="10">
    <source>
        <dbReference type="ARBA" id="ARBA00047340"/>
    </source>
</evidence>
<evidence type="ECO:0000256" key="6">
    <source>
        <dbReference type="ARBA" id="ARBA00022573"/>
    </source>
</evidence>
<dbReference type="EC" id="2.4.2.21" evidence="4 11"/>
<keyword evidence="8 11" id="KW-0808">Transferase</keyword>
<comment type="pathway">
    <text evidence="2 11">Nucleoside biosynthesis; alpha-ribazole biosynthesis; alpha-ribazole from 5,6-dimethylbenzimidazole: step 1/2.</text>
</comment>
<dbReference type="InterPro" id="IPR036087">
    <property type="entry name" value="Nict_dMeBzImd_PRibTrfase_sf"/>
</dbReference>
<dbReference type="PANTHER" id="PTHR43463">
    <property type="entry name" value="NICOTINATE-NUCLEOTIDE--DIMETHYLBENZIMIDAZOLE PHOSPHORIBOSYLTRANSFERASE"/>
    <property type="match status" value="1"/>
</dbReference>
<dbReference type="PANTHER" id="PTHR43463:SF1">
    <property type="entry name" value="NICOTINATE-NUCLEOTIDE--DIMETHYLBENZIMIDAZOLE PHOSPHORIBOSYLTRANSFERASE"/>
    <property type="match status" value="1"/>
</dbReference>
<evidence type="ECO:0000256" key="4">
    <source>
        <dbReference type="ARBA" id="ARBA00011991"/>
    </source>
</evidence>
<protein>
    <recommendedName>
        <fullName evidence="5 11">Nicotinate-nucleotide--dimethylbenzimidazole phosphoribosyltransferase</fullName>
        <shortName evidence="11">NN:DBI PRT</shortName>
        <ecNumber evidence="4 11">2.4.2.21</ecNumber>
    </recommendedName>
    <alternativeName>
        <fullName evidence="9 11">N(1)-alpha-phosphoribosyltransferase</fullName>
    </alternativeName>
</protein>
<keyword evidence="13" id="KW-1185">Reference proteome</keyword>
<evidence type="ECO:0000256" key="7">
    <source>
        <dbReference type="ARBA" id="ARBA00022676"/>
    </source>
</evidence>
<dbReference type="InterPro" id="IPR017846">
    <property type="entry name" value="Nict_dMeBzImd_PRibTrfase_bact"/>
</dbReference>
<evidence type="ECO:0000313" key="13">
    <source>
        <dbReference type="Proteomes" id="UP000192674"/>
    </source>
</evidence>
<dbReference type="RefSeq" id="WP_084434097.1">
    <property type="nucleotide sequence ID" value="NZ_FWXV01000014.1"/>
</dbReference>
<dbReference type="Gene3D" id="3.40.50.10210">
    <property type="match status" value="1"/>
</dbReference>
<dbReference type="InterPro" id="IPR023195">
    <property type="entry name" value="Nict_dMeBzImd_PRibTrfase_N"/>
</dbReference>
<evidence type="ECO:0000256" key="2">
    <source>
        <dbReference type="ARBA" id="ARBA00005049"/>
    </source>
</evidence>